<keyword evidence="1" id="KW-0472">Membrane</keyword>
<dbReference type="STRING" id="551995.SAMN05192574_11561"/>
<feature type="transmembrane region" description="Helical" evidence="1">
    <location>
        <begin position="70"/>
        <end position="88"/>
    </location>
</feature>
<reference evidence="3" key="1">
    <citation type="submission" date="2016-10" db="EMBL/GenBank/DDBJ databases">
        <authorList>
            <person name="Varghese N."/>
            <person name="Submissions S."/>
        </authorList>
    </citation>
    <scope>NUCLEOTIDE SEQUENCE [LARGE SCALE GENOMIC DNA]</scope>
    <source>
        <strain evidence="3">Gh-48</strain>
    </source>
</reference>
<evidence type="ECO:0000313" key="3">
    <source>
        <dbReference type="Proteomes" id="UP000198942"/>
    </source>
</evidence>
<accession>A0A1H8TDI1</accession>
<evidence type="ECO:0000313" key="2">
    <source>
        <dbReference type="EMBL" id="SEO88796.1"/>
    </source>
</evidence>
<name>A0A1H8TDI1_9SPHI</name>
<keyword evidence="1" id="KW-1133">Transmembrane helix</keyword>
<feature type="transmembrane region" description="Helical" evidence="1">
    <location>
        <begin position="46"/>
        <end position="64"/>
    </location>
</feature>
<dbReference type="AlphaFoldDB" id="A0A1H8TDI1"/>
<dbReference type="Proteomes" id="UP000198942">
    <property type="component" value="Unassembled WGS sequence"/>
</dbReference>
<organism evidence="2 3">
    <name type="scientific">Mucilaginibacter gossypiicola</name>
    <dbReference type="NCBI Taxonomy" id="551995"/>
    <lineage>
        <taxon>Bacteria</taxon>
        <taxon>Pseudomonadati</taxon>
        <taxon>Bacteroidota</taxon>
        <taxon>Sphingobacteriia</taxon>
        <taxon>Sphingobacteriales</taxon>
        <taxon>Sphingobacteriaceae</taxon>
        <taxon>Mucilaginibacter</taxon>
    </lineage>
</organism>
<sequence>MKLQKRAGQSEPVEDSCGEAHPPCFDKFSMTAAFKHVIDKKRRPSTVGKAFFFFVNILLLFRHQNQFNQIFTAQVFVGGVFSGLRGYLFKTVYMRQYLIWIFAVL</sequence>
<evidence type="ECO:0000256" key="1">
    <source>
        <dbReference type="SAM" id="Phobius"/>
    </source>
</evidence>
<protein>
    <submittedName>
        <fullName evidence="2">Uncharacterized protein</fullName>
    </submittedName>
</protein>
<keyword evidence="1" id="KW-0812">Transmembrane</keyword>
<keyword evidence="3" id="KW-1185">Reference proteome</keyword>
<dbReference type="EMBL" id="FOCL01000015">
    <property type="protein sequence ID" value="SEO88796.1"/>
    <property type="molecule type" value="Genomic_DNA"/>
</dbReference>
<gene>
    <name evidence="2" type="ORF">SAMN05192574_11561</name>
</gene>
<proteinExistence type="predicted"/>